<dbReference type="Pfam" id="PF16861">
    <property type="entry name" value="Carbam_trans_C"/>
    <property type="match status" value="1"/>
</dbReference>
<sequence>MQSVMNRKIKFRESFRPFAPSVLKEKANTFFEIDSGLESPYMLLVADIQSDCRSTLSDQDAACEGLEKLKVCRSELPAITHVDYSARVQTVDADRHKKYYKLLKMFEEQTGCPVLINTSFNVRGEPVVCTPEDAYHCFLGTHMDVLVVENFVLFKEEQPDADTHIRDEYLADFPLD</sequence>
<gene>
    <name evidence="2" type="ORF">S01H1_42702</name>
</gene>
<proteinExistence type="predicted"/>
<dbReference type="PANTHER" id="PTHR34847">
    <property type="entry name" value="NODULATION PROTEIN U"/>
    <property type="match status" value="1"/>
</dbReference>
<dbReference type="Gene3D" id="3.90.870.20">
    <property type="entry name" value="Carbamoyltransferase, C-terminal domain"/>
    <property type="match status" value="1"/>
</dbReference>
<evidence type="ECO:0000313" key="2">
    <source>
        <dbReference type="EMBL" id="GAG08863.1"/>
    </source>
</evidence>
<comment type="caution">
    <text evidence="2">The sequence shown here is derived from an EMBL/GenBank/DDBJ whole genome shotgun (WGS) entry which is preliminary data.</text>
</comment>
<name>X0V8Q4_9ZZZZ</name>
<dbReference type="InterPro" id="IPR051338">
    <property type="entry name" value="NodU/CmcH_Carbamoyltrnsfr"/>
</dbReference>
<accession>X0V8Q4</accession>
<dbReference type="EMBL" id="BARS01027168">
    <property type="protein sequence ID" value="GAG08863.1"/>
    <property type="molecule type" value="Genomic_DNA"/>
</dbReference>
<feature type="domain" description="Carbamoyltransferase C-terminal" evidence="1">
    <location>
        <begin position="1"/>
        <end position="154"/>
    </location>
</feature>
<dbReference type="InterPro" id="IPR038152">
    <property type="entry name" value="Carbam_trans_C_sf"/>
</dbReference>
<dbReference type="AlphaFoldDB" id="X0V8Q4"/>
<reference evidence="2" key="1">
    <citation type="journal article" date="2014" name="Front. Microbiol.">
        <title>High frequency of phylogenetically diverse reductive dehalogenase-homologous genes in deep subseafloor sedimentary metagenomes.</title>
        <authorList>
            <person name="Kawai M."/>
            <person name="Futagami T."/>
            <person name="Toyoda A."/>
            <person name="Takaki Y."/>
            <person name="Nishi S."/>
            <person name="Hori S."/>
            <person name="Arai W."/>
            <person name="Tsubouchi T."/>
            <person name="Morono Y."/>
            <person name="Uchiyama I."/>
            <person name="Ito T."/>
            <person name="Fujiyama A."/>
            <person name="Inagaki F."/>
            <person name="Takami H."/>
        </authorList>
    </citation>
    <scope>NUCLEOTIDE SEQUENCE</scope>
    <source>
        <strain evidence="2">Expedition CK06-06</strain>
    </source>
</reference>
<organism evidence="2">
    <name type="scientific">marine sediment metagenome</name>
    <dbReference type="NCBI Taxonomy" id="412755"/>
    <lineage>
        <taxon>unclassified sequences</taxon>
        <taxon>metagenomes</taxon>
        <taxon>ecological metagenomes</taxon>
    </lineage>
</organism>
<evidence type="ECO:0000259" key="1">
    <source>
        <dbReference type="Pfam" id="PF16861"/>
    </source>
</evidence>
<dbReference type="InterPro" id="IPR031730">
    <property type="entry name" value="Carbam_trans_C"/>
</dbReference>
<dbReference type="PANTHER" id="PTHR34847:SF1">
    <property type="entry name" value="NODULATION PROTEIN U"/>
    <property type="match status" value="1"/>
</dbReference>
<protein>
    <recommendedName>
        <fullName evidence="1">Carbamoyltransferase C-terminal domain-containing protein</fullName>
    </recommendedName>
</protein>